<name>A0A9N7U924_PLEPL</name>
<evidence type="ECO:0000313" key="1">
    <source>
        <dbReference type="EMBL" id="CAB1426367.1"/>
    </source>
</evidence>
<dbReference type="Proteomes" id="UP001153269">
    <property type="component" value="Unassembled WGS sequence"/>
</dbReference>
<keyword evidence="2" id="KW-1185">Reference proteome</keyword>
<protein>
    <submittedName>
        <fullName evidence="1">Uncharacterized protein</fullName>
    </submittedName>
</protein>
<comment type="caution">
    <text evidence="1">The sequence shown here is derived from an EMBL/GenBank/DDBJ whole genome shotgun (WGS) entry which is preliminary data.</text>
</comment>
<evidence type="ECO:0000313" key="2">
    <source>
        <dbReference type="Proteomes" id="UP001153269"/>
    </source>
</evidence>
<dbReference type="EMBL" id="CADEAL010000883">
    <property type="protein sequence ID" value="CAB1426367.1"/>
    <property type="molecule type" value="Genomic_DNA"/>
</dbReference>
<proteinExistence type="predicted"/>
<sequence length="72" mass="8332">MSLSKHNSDQQLSCPVMTRALDRSAAIIELLSKRREDEQLKERYRSVKGGRRVCKSAWMSCKRTTAKPRSYT</sequence>
<organism evidence="1 2">
    <name type="scientific">Pleuronectes platessa</name>
    <name type="common">European plaice</name>
    <dbReference type="NCBI Taxonomy" id="8262"/>
    <lineage>
        <taxon>Eukaryota</taxon>
        <taxon>Metazoa</taxon>
        <taxon>Chordata</taxon>
        <taxon>Craniata</taxon>
        <taxon>Vertebrata</taxon>
        <taxon>Euteleostomi</taxon>
        <taxon>Actinopterygii</taxon>
        <taxon>Neopterygii</taxon>
        <taxon>Teleostei</taxon>
        <taxon>Neoteleostei</taxon>
        <taxon>Acanthomorphata</taxon>
        <taxon>Carangaria</taxon>
        <taxon>Pleuronectiformes</taxon>
        <taxon>Pleuronectoidei</taxon>
        <taxon>Pleuronectidae</taxon>
        <taxon>Pleuronectes</taxon>
    </lineage>
</organism>
<dbReference type="AlphaFoldDB" id="A0A9N7U924"/>
<reference evidence="1" key="1">
    <citation type="submission" date="2020-03" db="EMBL/GenBank/DDBJ databases">
        <authorList>
            <person name="Weist P."/>
        </authorList>
    </citation>
    <scope>NUCLEOTIDE SEQUENCE</scope>
</reference>
<accession>A0A9N7U924</accession>
<gene>
    <name evidence="1" type="ORF">PLEPLA_LOCUS14303</name>
</gene>